<dbReference type="Pfam" id="PF12937">
    <property type="entry name" value="F-box-like"/>
    <property type="match status" value="1"/>
</dbReference>
<dbReference type="InterPro" id="IPR036047">
    <property type="entry name" value="F-box-like_dom_sf"/>
</dbReference>
<protein>
    <recommendedName>
        <fullName evidence="1">F-box domain-containing protein</fullName>
    </recommendedName>
</protein>
<evidence type="ECO:0000313" key="2">
    <source>
        <dbReference type="EMBL" id="KZV83560.1"/>
    </source>
</evidence>
<proteinExistence type="predicted"/>
<keyword evidence="3" id="KW-1185">Reference proteome</keyword>
<accession>A0A165D0E3</accession>
<dbReference type="InParanoid" id="A0A165D0E3"/>
<dbReference type="OrthoDB" id="5297217at2759"/>
<dbReference type="EMBL" id="KV426265">
    <property type="protein sequence ID" value="KZV83560.1"/>
    <property type="molecule type" value="Genomic_DNA"/>
</dbReference>
<dbReference type="AlphaFoldDB" id="A0A165D0E3"/>
<gene>
    <name evidence="2" type="ORF">EXIGLDRAFT_728209</name>
</gene>
<reference evidence="2 3" key="1">
    <citation type="journal article" date="2016" name="Mol. Biol. Evol.">
        <title>Comparative Genomics of Early-Diverging Mushroom-Forming Fungi Provides Insights into the Origins of Lignocellulose Decay Capabilities.</title>
        <authorList>
            <person name="Nagy L.G."/>
            <person name="Riley R."/>
            <person name="Tritt A."/>
            <person name="Adam C."/>
            <person name="Daum C."/>
            <person name="Floudas D."/>
            <person name="Sun H."/>
            <person name="Yadav J.S."/>
            <person name="Pangilinan J."/>
            <person name="Larsson K.H."/>
            <person name="Matsuura K."/>
            <person name="Barry K."/>
            <person name="Labutti K."/>
            <person name="Kuo R."/>
            <person name="Ohm R.A."/>
            <person name="Bhattacharya S.S."/>
            <person name="Shirouzu T."/>
            <person name="Yoshinaga Y."/>
            <person name="Martin F.M."/>
            <person name="Grigoriev I.V."/>
            <person name="Hibbett D.S."/>
        </authorList>
    </citation>
    <scope>NUCLEOTIDE SEQUENCE [LARGE SCALE GENOMIC DNA]</scope>
    <source>
        <strain evidence="2 3">HHB12029</strain>
    </source>
</reference>
<dbReference type="InterPro" id="IPR001810">
    <property type="entry name" value="F-box_dom"/>
</dbReference>
<dbReference type="Proteomes" id="UP000077266">
    <property type="component" value="Unassembled WGS sequence"/>
</dbReference>
<name>A0A165D0E3_EXIGL</name>
<organism evidence="2 3">
    <name type="scientific">Exidia glandulosa HHB12029</name>
    <dbReference type="NCBI Taxonomy" id="1314781"/>
    <lineage>
        <taxon>Eukaryota</taxon>
        <taxon>Fungi</taxon>
        <taxon>Dikarya</taxon>
        <taxon>Basidiomycota</taxon>
        <taxon>Agaricomycotina</taxon>
        <taxon>Agaricomycetes</taxon>
        <taxon>Auriculariales</taxon>
        <taxon>Exidiaceae</taxon>
        <taxon>Exidia</taxon>
    </lineage>
</organism>
<dbReference type="SUPFAM" id="SSF81383">
    <property type="entry name" value="F-box domain"/>
    <property type="match status" value="1"/>
</dbReference>
<evidence type="ECO:0000313" key="3">
    <source>
        <dbReference type="Proteomes" id="UP000077266"/>
    </source>
</evidence>
<evidence type="ECO:0000259" key="1">
    <source>
        <dbReference type="PROSITE" id="PS50181"/>
    </source>
</evidence>
<dbReference type="PROSITE" id="PS50181">
    <property type="entry name" value="FBOX"/>
    <property type="match status" value="1"/>
</dbReference>
<feature type="domain" description="F-box" evidence="1">
    <location>
        <begin position="42"/>
        <end position="88"/>
    </location>
</feature>
<sequence>MSPGVHNRSPSRLDTLTGMPKRMMTMLRQYSQESRPGVDGDAPCLESLPNELWVQIFSYLEWPGELRTLALVSRTMYDKVLPTLYRTLVVAWSSPERMIAMFALLAREEYLCTCVRTLVFDDDPRRYGRPGRRPEDVRRNFITEDADSTRLRADEKEIDRVRTILYRVLPLFSNLRSVLLCRPHPLFLSTGAWLKPQPLPERTGISKMLGVKRWTSVRRTARTTGAAGTSDDVFHRGSGTDLWAVLFKRRNKDGTRVTRLCAPLTIPRVPQQKSAVAALTHITLHHVRLMPDDQQCLRRWNKVLRCATSLRTLCFVETQSVPHLIAGCRFPHLEDFEAVGLPMRSANRNRQLDRFLRAHAKTLRIIALQLNPVRPTSPFWQGEWLQHPDEFVRLHTLRIEGVPRSRAYTWYGDGFTFSRHTEQAENASAWASVVVFVRACETLTDLALCGLNICDSRALAMHLRATRPSMRRMLLGDELLASFSEKVLPNGIQAIPWKRVIFRFRYALQHWVFYNVLFDGLELSKSGYRPSTRRE</sequence>